<dbReference type="EMBL" id="JACCCZ010000001">
    <property type="protein sequence ID" value="NYG03037.1"/>
    <property type="molecule type" value="Genomic_DNA"/>
</dbReference>
<evidence type="ECO:0000313" key="2">
    <source>
        <dbReference type="EMBL" id="NYG03037.1"/>
    </source>
</evidence>
<dbReference type="RefSeq" id="WP_179761582.1">
    <property type="nucleotide sequence ID" value="NZ_BAAAJZ010000003.1"/>
</dbReference>
<gene>
    <name evidence="2" type="ORF">HDA37_003322</name>
</gene>
<feature type="transmembrane region" description="Helical" evidence="1">
    <location>
        <begin position="62"/>
        <end position="81"/>
    </location>
</feature>
<evidence type="ECO:0000256" key="1">
    <source>
        <dbReference type="SAM" id="Phobius"/>
    </source>
</evidence>
<dbReference type="Proteomes" id="UP000549695">
    <property type="component" value="Unassembled WGS sequence"/>
</dbReference>
<dbReference type="AlphaFoldDB" id="A0A852W253"/>
<protein>
    <recommendedName>
        <fullName evidence="4">Alkaline shock response membrane anchor protein AmaP</fullName>
    </recommendedName>
</protein>
<organism evidence="2 3">
    <name type="scientific">Pseudonocardia alni</name>
    <name type="common">Amycolata alni</name>
    <dbReference type="NCBI Taxonomy" id="33907"/>
    <lineage>
        <taxon>Bacteria</taxon>
        <taxon>Bacillati</taxon>
        <taxon>Actinomycetota</taxon>
        <taxon>Actinomycetes</taxon>
        <taxon>Pseudonocardiales</taxon>
        <taxon>Pseudonocardiaceae</taxon>
        <taxon>Pseudonocardia</taxon>
    </lineage>
</organism>
<evidence type="ECO:0000313" key="3">
    <source>
        <dbReference type="Proteomes" id="UP000549695"/>
    </source>
</evidence>
<keyword evidence="1" id="KW-1133">Transmembrane helix</keyword>
<comment type="caution">
    <text evidence="2">The sequence shown here is derived from an EMBL/GenBank/DDBJ whole genome shotgun (WGS) entry which is preliminary data.</text>
</comment>
<sequence length="199" mass="21211">MASATPPARLNRTLLFLIGLVLLAAGVFGLLFGTGVLRQVLPGIDPSVPLLPAGLTLPEWAPWVTLAVAVVVGLLALRWLLAQARRRPRTSAWTLPSAQVAGRDAGTTRIHSDHAADALAADIESYDGVQRAAAALVGDRRRPEIHLDVTADDGADLAALRTRITDHALPRLRSALDIESGRADLVLRLAEEKEHSRVG</sequence>
<keyword evidence="1" id="KW-0472">Membrane</keyword>
<keyword evidence="3" id="KW-1185">Reference proteome</keyword>
<name>A0A852W253_PSEA5</name>
<proteinExistence type="predicted"/>
<evidence type="ECO:0008006" key="4">
    <source>
        <dbReference type="Google" id="ProtNLM"/>
    </source>
</evidence>
<dbReference type="GeneID" id="98053049"/>
<accession>A0A852W253</accession>
<keyword evidence="1" id="KW-0812">Transmembrane</keyword>
<reference evidence="2 3" key="1">
    <citation type="submission" date="2020-07" db="EMBL/GenBank/DDBJ databases">
        <title>Sequencing the genomes of 1000 actinobacteria strains.</title>
        <authorList>
            <person name="Klenk H.-P."/>
        </authorList>
    </citation>
    <scope>NUCLEOTIDE SEQUENCE [LARGE SCALE GENOMIC DNA]</scope>
    <source>
        <strain evidence="2 3">DSM 44749</strain>
    </source>
</reference>